<reference evidence="2 3" key="1">
    <citation type="submission" date="2019-02" db="EMBL/GenBank/DDBJ databases">
        <title>Deep-cultivation of Planctomycetes and their phenomic and genomic characterization uncovers novel biology.</title>
        <authorList>
            <person name="Wiegand S."/>
            <person name="Jogler M."/>
            <person name="Boedeker C."/>
            <person name="Pinto D."/>
            <person name="Vollmers J."/>
            <person name="Rivas-Marin E."/>
            <person name="Kohn T."/>
            <person name="Peeters S.H."/>
            <person name="Heuer A."/>
            <person name="Rast P."/>
            <person name="Oberbeckmann S."/>
            <person name="Bunk B."/>
            <person name="Jeske O."/>
            <person name="Meyerdierks A."/>
            <person name="Storesund J.E."/>
            <person name="Kallscheuer N."/>
            <person name="Luecker S."/>
            <person name="Lage O.M."/>
            <person name="Pohl T."/>
            <person name="Merkel B.J."/>
            <person name="Hornburger P."/>
            <person name="Mueller R.-W."/>
            <person name="Bruemmer F."/>
            <person name="Labrenz M."/>
            <person name="Spormann A.M."/>
            <person name="Op den Camp H."/>
            <person name="Overmann J."/>
            <person name="Amann R."/>
            <person name="Jetten M.S.M."/>
            <person name="Mascher T."/>
            <person name="Medema M.H."/>
            <person name="Devos D.P."/>
            <person name="Kaster A.-K."/>
            <person name="Ovreas L."/>
            <person name="Rohde M."/>
            <person name="Galperin M.Y."/>
            <person name="Jogler C."/>
        </authorList>
    </citation>
    <scope>NUCLEOTIDE SEQUENCE [LARGE SCALE GENOMIC DNA]</scope>
    <source>
        <strain evidence="2 3">Poly24</strain>
    </source>
</reference>
<dbReference type="InterPro" id="IPR002545">
    <property type="entry name" value="CheW-lke_dom"/>
</dbReference>
<dbReference type="Proteomes" id="UP000315082">
    <property type="component" value="Chromosome"/>
</dbReference>
<dbReference type="Gene3D" id="2.40.50.180">
    <property type="entry name" value="CheA-289, Domain 4"/>
    <property type="match status" value="1"/>
</dbReference>
<dbReference type="GO" id="GO:0005829">
    <property type="term" value="C:cytosol"/>
    <property type="evidence" value="ECO:0007669"/>
    <property type="project" value="TreeGrafter"/>
</dbReference>
<gene>
    <name evidence="2" type="primary">cheW</name>
    <name evidence="2" type="ORF">Poly24_47720</name>
</gene>
<dbReference type="InterPro" id="IPR036061">
    <property type="entry name" value="CheW-like_dom_sf"/>
</dbReference>
<dbReference type="SUPFAM" id="SSF50341">
    <property type="entry name" value="CheW-like"/>
    <property type="match status" value="1"/>
</dbReference>
<keyword evidence="3" id="KW-1185">Reference proteome</keyword>
<dbReference type="KEGG" id="rcf:Poly24_47720"/>
<accession>A0A518JZR6</accession>
<dbReference type="InterPro" id="IPR039315">
    <property type="entry name" value="CheW"/>
</dbReference>
<dbReference type="AlphaFoldDB" id="A0A518JZR6"/>
<evidence type="ECO:0000259" key="1">
    <source>
        <dbReference type="PROSITE" id="PS50851"/>
    </source>
</evidence>
<organism evidence="2 3">
    <name type="scientific">Rosistilla carotiformis</name>
    <dbReference type="NCBI Taxonomy" id="2528017"/>
    <lineage>
        <taxon>Bacteria</taxon>
        <taxon>Pseudomonadati</taxon>
        <taxon>Planctomycetota</taxon>
        <taxon>Planctomycetia</taxon>
        <taxon>Pirellulales</taxon>
        <taxon>Pirellulaceae</taxon>
        <taxon>Rosistilla</taxon>
    </lineage>
</organism>
<dbReference type="Pfam" id="PF01584">
    <property type="entry name" value="CheW"/>
    <property type="match status" value="1"/>
</dbReference>
<evidence type="ECO:0000313" key="2">
    <source>
        <dbReference type="EMBL" id="QDV71039.1"/>
    </source>
</evidence>
<protein>
    <submittedName>
        <fullName evidence="2">Chemotaxis protein CheW</fullName>
    </submittedName>
</protein>
<sequence>MSKTLEPKSVVEDQQFATFYVGDVLLGIAIDRVREINRLSEITCVPHAPRHVLGVVNLRGEVVPLLDLGILLGLPSTQVGSDSKNMIVQADGQLLGLVVDRVSDILAVSHESMSSPPANVNAVDGRMIQGIHTLPDDVVILLDIDQALANSQ</sequence>
<proteinExistence type="predicted"/>
<dbReference type="EMBL" id="CP036348">
    <property type="protein sequence ID" value="QDV71039.1"/>
    <property type="molecule type" value="Genomic_DNA"/>
</dbReference>
<dbReference type="Gene3D" id="2.30.30.40">
    <property type="entry name" value="SH3 Domains"/>
    <property type="match status" value="1"/>
</dbReference>
<name>A0A518JZR6_9BACT</name>
<evidence type="ECO:0000313" key="3">
    <source>
        <dbReference type="Proteomes" id="UP000315082"/>
    </source>
</evidence>
<dbReference type="PANTHER" id="PTHR22617:SF23">
    <property type="entry name" value="CHEMOTAXIS PROTEIN CHEW"/>
    <property type="match status" value="1"/>
</dbReference>
<dbReference type="OrthoDB" id="9794382at2"/>
<dbReference type="RefSeq" id="WP_145101225.1">
    <property type="nucleotide sequence ID" value="NZ_CP036348.1"/>
</dbReference>
<dbReference type="GO" id="GO:0006935">
    <property type="term" value="P:chemotaxis"/>
    <property type="evidence" value="ECO:0007669"/>
    <property type="project" value="InterPro"/>
</dbReference>
<dbReference type="GO" id="GO:0007165">
    <property type="term" value="P:signal transduction"/>
    <property type="evidence" value="ECO:0007669"/>
    <property type="project" value="InterPro"/>
</dbReference>
<dbReference type="PROSITE" id="PS50851">
    <property type="entry name" value="CHEW"/>
    <property type="match status" value="1"/>
</dbReference>
<dbReference type="SMART" id="SM00260">
    <property type="entry name" value="CheW"/>
    <property type="match status" value="1"/>
</dbReference>
<feature type="domain" description="CheW-like" evidence="1">
    <location>
        <begin position="13"/>
        <end position="152"/>
    </location>
</feature>
<dbReference type="PANTHER" id="PTHR22617">
    <property type="entry name" value="CHEMOTAXIS SENSOR HISTIDINE KINASE-RELATED"/>
    <property type="match status" value="1"/>
</dbReference>